<dbReference type="EMBL" id="CCNE01000032">
    <property type="protein sequence ID" value="CDX60443.1"/>
    <property type="molecule type" value="Genomic_DNA"/>
</dbReference>
<dbReference type="AlphaFoldDB" id="A0A090GA68"/>
<sequence>MVDDLRNARRGRDPSRHSRRNGDTILLSILATSTEEEPRLRVSSTGTKLVAVAEVWNAIGAIASAMKGNVSGSQVALLAAPYIGGMQLSNMRWGHIRDVNEGSVRTAPFYYLLKQQR</sequence>
<accession>A0A090GA68</accession>
<name>A0A090GA68_MESPL</name>
<feature type="region of interest" description="Disordered" evidence="1">
    <location>
        <begin position="1"/>
        <end position="20"/>
    </location>
</feature>
<proteinExistence type="predicted"/>
<reference evidence="2 3" key="1">
    <citation type="submission" date="2014-08" db="EMBL/GenBank/DDBJ databases">
        <authorList>
            <person name="Moulin Lionel"/>
        </authorList>
    </citation>
    <scope>NUCLEOTIDE SEQUENCE [LARGE SCALE GENOMIC DNA]</scope>
</reference>
<protein>
    <submittedName>
        <fullName evidence="2">Uncharacterized protein</fullName>
    </submittedName>
</protein>
<evidence type="ECO:0000313" key="3">
    <source>
        <dbReference type="Proteomes" id="UP000046122"/>
    </source>
</evidence>
<dbReference type="Proteomes" id="UP000046122">
    <property type="component" value="Unassembled WGS sequence"/>
</dbReference>
<evidence type="ECO:0000313" key="2">
    <source>
        <dbReference type="EMBL" id="CDX60443.1"/>
    </source>
</evidence>
<gene>
    <name evidence="2" type="ORF">MPL3365_380006</name>
</gene>
<evidence type="ECO:0000256" key="1">
    <source>
        <dbReference type="SAM" id="MobiDB-lite"/>
    </source>
</evidence>
<organism evidence="2 3">
    <name type="scientific">Mesorhizobium plurifarium</name>
    <dbReference type="NCBI Taxonomy" id="69974"/>
    <lineage>
        <taxon>Bacteria</taxon>
        <taxon>Pseudomonadati</taxon>
        <taxon>Pseudomonadota</taxon>
        <taxon>Alphaproteobacteria</taxon>
        <taxon>Hyphomicrobiales</taxon>
        <taxon>Phyllobacteriaceae</taxon>
        <taxon>Mesorhizobium</taxon>
    </lineage>
</organism>